<keyword evidence="4" id="KW-1185">Reference proteome</keyword>
<keyword evidence="1" id="KW-0560">Oxidoreductase</keyword>
<reference evidence="3 4" key="1">
    <citation type="submission" date="2016-10" db="EMBL/GenBank/DDBJ databases">
        <authorList>
            <person name="de Groot N.N."/>
        </authorList>
    </citation>
    <scope>NUCLEOTIDE SEQUENCE [LARGE SCALE GENOMIC DNA]</scope>
    <source>
        <strain evidence="3 4">DSM 11443</strain>
    </source>
</reference>
<dbReference type="AlphaFoldDB" id="A0A1I1TPE7"/>
<evidence type="ECO:0000259" key="2">
    <source>
        <dbReference type="Pfam" id="PF00248"/>
    </source>
</evidence>
<dbReference type="Gene3D" id="3.20.20.100">
    <property type="entry name" value="NADP-dependent oxidoreductase domain"/>
    <property type="match status" value="1"/>
</dbReference>
<evidence type="ECO:0000313" key="4">
    <source>
        <dbReference type="Proteomes" id="UP000198977"/>
    </source>
</evidence>
<gene>
    <name evidence="3" type="ORF">SAMN04488523_101470</name>
</gene>
<dbReference type="PANTHER" id="PTHR43625:SF40">
    <property type="entry name" value="ALDO-KETO REDUCTASE YAKC [NADP(+)]"/>
    <property type="match status" value="1"/>
</dbReference>
<dbReference type="SUPFAM" id="SSF51430">
    <property type="entry name" value="NAD(P)-linked oxidoreductase"/>
    <property type="match status" value="1"/>
</dbReference>
<feature type="domain" description="NADP-dependent oxidoreductase" evidence="2">
    <location>
        <begin position="15"/>
        <end position="304"/>
    </location>
</feature>
<sequence length="327" mass="35541">MKQRKLGANGPVVSAIGLGCMSFAGAFGETDEATSHACLDAALDAGITFFDTANVYGMGRSETVLGRWLAARKTDVTIATKGGIVRDPARRVNNTDTHLRAELEGSLKRLGVDHVALYYLHRRDPLVPLEDVIGTLADLITEGKVGGYGLSEVSPATLRRAHAQHPCTAVQSEYSLWTRQPELGMLQTCEELGVAFVPFSPLARGVLGESYPDVSQMAENDFRLPMPRFSAEHYPRNQAVIDSFKAFAQARGQSVAELAMAWVMNQGAHLIPIPGTRTAAHLRDWADADSITLSAAELAQIEKLLPVGFAHGDRYSDTQMLTIERYC</sequence>
<dbReference type="PANTHER" id="PTHR43625">
    <property type="entry name" value="AFLATOXIN B1 ALDEHYDE REDUCTASE"/>
    <property type="match status" value="1"/>
</dbReference>
<dbReference type="InterPro" id="IPR036812">
    <property type="entry name" value="NAD(P)_OxRdtase_dom_sf"/>
</dbReference>
<dbReference type="GO" id="GO:0016491">
    <property type="term" value="F:oxidoreductase activity"/>
    <property type="evidence" value="ECO:0007669"/>
    <property type="project" value="UniProtKB-KW"/>
</dbReference>
<dbReference type="GO" id="GO:0005737">
    <property type="term" value="C:cytoplasm"/>
    <property type="evidence" value="ECO:0007669"/>
    <property type="project" value="TreeGrafter"/>
</dbReference>
<organism evidence="3 4">
    <name type="scientific">Sulfitobacter brevis</name>
    <dbReference type="NCBI Taxonomy" id="74348"/>
    <lineage>
        <taxon>Bacteria</taxon>
        <taxon>Pseudomonadati</taxon>
        <taxon>Pseudomonadota</taxon>
        <taxon>Alphaproteobacteria</taxon>
        <taxon>Rhodobacterales</taxon>
        <taxon>Roseobacteraceae</taxon>
        <taxon>Sulfitobacter</taxon>
    </lineage>
</organism>
<dbReference type="EMBL" id="FOMW01000001">
    <property type="protein sequence ID" value="SFD60606.1"/>
    <property type="molecule type" value="Genomic_DNA"/>
</dbReference>
<name>A0A1I1TPE7_9RHOB</name>
<proteinExistence type="predicted"/>
<accession>A0A1I1TPE7</accession>
<dbReference type="Proteomes" id="UP000198977">
    <property type="component" value="Unassembled WGS sequence"/>
</dbReference>
<evidence type="ECO:0000256" key="1">
    <source>
        <dbReference type="ARBA" id="ARBA00023002"/>
    </source>
</evidence>
<dbReference type="OrthoDB" id="9803483at2"/>
<dbReference type="Pfam" id="PF00248">
    <property type="entry name" value="Aldo_ket_red"/>
    <property type="match status" value="1"/>
</dbReference>
<dbReference type="InterPro" id="IPR023210">
    <property type="entry name" value="NADP_OxRdtase_dom"/>
</dbReference>
<evidence type="ECO:0000313" key="3">
    <source>
        <dbReference type="EMBL" id="SFD60606.1"/>
    </source>
</evidence>
<dbReference type="RefSeq" id="WP_093922192.1">
    <property type="nucleotide sequence ID" value="NZ_FOMW01000001.1"/>
</dbReference>
<dbReference type="STRING" id="74348.SAMN04488523_101470"/>
<protein>
    <submittedName>
        <fullName evidence="3">Predicted oxidoreductase</fullName>
    </submittedName>
</protein>
<dbReference type="PROSITE" id="PS51257">
    <property type="entry name" value="PROKAR_LIPOPROTEIN"/>
    <property type="match status" value="1"/>
</dbReference>
<dbReference type="InterPro" id="IPR050791">
    <property type="entry name" value="Aldo-Keto_reductase"/>
</dbReference>